<evidence type="ECO:0000256" key="4">
    <source>
        <dbReference type="PROSITE-ProRule" id="PRU00169"/>
    </source>
</evidence>
<keyword evidence="2" id="KW-0238">DNA-binding</keyword>
<evidence type="ECO:0000313" key="8">
    <source>
        <dbReference type="Proteomes" id="UP001597318"/>
    </source>
</evidence>
<evidence type="ECO:0000256" key="1">
    <source>
        <dbReference type="ARBA" id="ARBA00023015"/>
    </source>
</evidence>
<keyword evidence="4" id="KW-0597">Phosphoprotein</keyword>
<evidence type="ECO:0000259" key="5">
    <source>
        <dbReference type="PROSITE" id="PS01124"/>
    </source>
</evidence>
<dbReference type="Pfam" id="PF00072">
    <property type="entry name" value="Response_reg"/>
    <property type="match status" value="1"/>
</dbReference>
<dbReference type="InterPro" id="IPR009057">
    <property type="entry name" value="Homeodomain-like_sf"/>
</dbReference>
<feature type="modified residue" description="4-aspartylphosphate" evidence="4">
    <location>
        <position position="60"/>
    </location>
</feature>
<feature type="domain" description="Response regulatory" evidence="6">
    <location>
        <begin position="6"/>
        <end position="124"/>
    </location>
</feature>
<protein>
    <submittedName>
        <fullName evidence="7">Response regulator</fullName>
    </submittedName>
</protein>
<dbReference type="InterPro" id="IPR001789">
    <property type="entry name" value="Sig_transdc_resp-reg_receiver"/>
</dbReference>
<dbReference type="InterPro" id="IPR020449">
    <property type="entry name" value="Tscrpt_reg_AraC-type_HTH"/>
</dbReference>
<organism evidence="7 8">
    <name type="scientific">Metabacillus endolithicus</name>
    <dbReference type="NCBI Taxonomy" id="1535204"/>
    <lineage>
        <taxon>Bacteria</taxon>
        <taxon>Bacillati</taxon>
        <taxon>Bacillota</taxon>
        <taxon>Bacilli</taxon>
        <taxon>Bacillales</taxon>
        <taxon>Bacillaceae</taxon>
        <taxon>Metabacillus</taxon>
    </lineage>
</organism>
<dbReference type="PROSITE" id="PS01124">
    <property type="entry name" value="HTH_ARAC_FAMILY_2"/>
    <property type="match status" value="1"/>
</dbReference>
<dbReference type="Proteomes" id="UP001597318">
    <property type="component" value="Unassembled WGS sequence"/>
</dbReference>
<dbReference type="Pfam" id="PF12833">
    <property type="entry name" value="HTH_18"/>
    <property type="match status" value="1"/>
</dbReference>
<dbReference type="PROSITE" id="PS50110">
    <property type="entry name" value="RESPONSE_REGULATORY"/>
    <property type="match status" value="1"/>
</dbReference>
<dbReference type="RefSeq" id="WP_379050843.1">
    <property type="nucleotide sequence ID" value="NZ_JBHUIK010000001.1"/>
</dbReference>
<dbReference type="Gene3D" id="3.40.50.2300">
    <property type="match status" value="1"/>
</dbReference>
<dbReference type="PANTHER" id="PTHR43280">
    <property type="entry name" value="ARAC-FAMILY TRANSCRIPTIONAL REGULATOR"/>
    <property type="match status" value="1"/>
</dbReference>
<dbReference type="SUPFAM" id="SSF46689">
    <property type="entry name" value="Homeodomain-like"/>
    <property type="match status" value="2"/>
</dbReference>
<dbReference type="InterPro" id="IPR018060">
    <property type="entry name" value="HTH_AraC"/>
</dbReference>
<gene>
    <name evidence="7" type="ORF">ACFSKK_07325</name>
</gene>
<evidence type="ECO:0000313" key="7">
    <source>
        <dbReference type="EMBL" id="MFD2213505.1"/>
    </source>
</evidence>
<reference evidence="8" key="1">
    <citation type="journal article" date="2019" name="Int. J. Syst. Evol. Microbiol.">
        <title>The Global Catalogue of Microorganisms (GCM) 10K type strain sequencing project: providing services to taxonomists for standard genome sequencing and annotation.</title>
        <authorList>
            <consortium name="The Broad Institute Genomics Platform"/>
            <consortium name="The Broad Institute Genome Sequencing Center for Infectious Disease"/>
            <person name="Wu L."/>
            <person name="Ma J."/>
        </authorList>
    </citation>
    <scope>NUCLEOTIDE SEQUENCE [LARGE SCALE GENOMIC DNA]</scope>
    <source>
        <strain evidence="8">CGMCC 1.15474</strain>
    </source>
</reference>
<feature type="domain" description="HTH araC/xylS-type" evidence="5">
    <location>
        <begin position="442"/>
        <end position="540"/>
    </location>
</feature>
<dbReference type="SUPFAM" id="SSF52172">
    <property type="entry name" value="CheY-like"/>
    <property type="match status" value="1"/>
</dbReference>
<dbReference type="PRINTS" id="PR00032">
    <property type="entry name" value="HTHARAC"/>
</dbReference>
<evidence type="ECO:0000256" key="2">
    <source>
        <dbReference type="ARBA" id="ARBA00023125"/>
    </source>
</evidence>
<dbReference type="InterPro" id="IPR018062">
    <property type="entry name" value="HTH_AraC-typ_CS"/>
</dbReference>
<dbReference type="SMART" id="SM00342">
    <property type="entry name" value="HTH_ARAC"/>
    <property type="match status" value="1"/>
</dbReference>
<name>A0ABW5BX43_9BACI</name>
<dbReference type="PANTHER" id="PTHR43280:SF28">
    <property type="entry name" value="HTH-TYPE TRANSCRIPTIONAL ACTIVATOR RHAS"/>
    <property type="match status" value="1"/>
</dbReference>
<dbReference type="InterPro" id="IPR011006">
    <property type="entry name" value="CheY-like_superfamily"/>
</dbReference>
<evidence type="ECO:0000259" key="6">
    <source>
        <dbReference type="PROSITE" id="PS50110"/>
    </source>
</evidence>
<evidence type="ECO:0000256" key="3">
    <source>
        <dbReference type="ARBA" id="ARBA00023163"/>
    </source>
</evidence>
<proteinExistence type="predicted"/>
<accession>A0ABW5BX43</accession>
<dbReference type="PROSITE" id="PS00041">
    <property type="entry name" value="HTH_ARAC_FAMILY_1"/>
    <property type="match status" value="1"/>
</dbReference>
<comment type="caution">
    <text evidence="7">The sequence shown here is derived from an EMBL/GenBank/DDBJ whole genome shotgun (WGS) entry which is preliminary data.</text>
</comment>
<dbReference type="CDD" id="cd17536">
    <property type="entry name" value="REC_YesN-like"/>
    <property type="match status" value="1"/>
</dbReference>
<dbReference type="EMBL" id="JBHUIK010000001">
    <property type="protein sequence ID" value="MFD2213505.1"/>
    <property type="molecule type" value="Genomic_DNA"/>
</dbReference>
<keyword evidence="3" id="KW-0804">Transcription</keyword>
<keyword evidence="1" id="KW-0805">Transcription regulation</keyword>
<dbReference type="Gene3D" id="1.10.10.60">
    <property type="entry name" value="Homeodomain-like"/>
    <property type="match status" value="2"/>
</dbReference>
<dbReference type="SMART" id="SM00448">
    <property type="entry name" value="REC"/>
    <property type="match status" value="1"/>
</dbReference>
<sequence>MPKRIKTILVDDEARLRRGVERLVKAQGEDWEIVGSFSSGDECLKLVQEQNLHFDLLITDVKMPGMDGLTLIKQLKQLASFHAMVISGFDDFQFLQTAIREGASDYLIKPIDRDDFRIQLEKIQNKIVSHWNDSQYFEEVQHKASQLTHVKQLQLLSEMTKKQDLSQLEWTKDFPNGQYLLTYISMDNLSSKSKSFQKEDWKAWSFALDNICEETTEELSSSFISTWRWKGEDLSYWLLIHVQDATKEESFARETIIFVDKVKQNIKKFTPFTCSIAVSRKINDLTLLASIKEELLTYIQFRLFLGNNQVITSETIEECKNSKKGSNSKEIENRINKILLSLDSKDQSKINHEISNFLNMFQALISPEEIEQSLQVFGIRMINYIMKHSQENDEIPLLNELFGLTKKTGNLLELRNEVYHWIKKILRIILRKNEELHVDPIDVAKKWIIGHLEQNITIQKIATQVYMNPTYFCEYFKNQTGETVLDFVTRARIEKARDLLVNTNLKIYDISQKVGYSDTKYFSKLFKKQYGETPSKYKEKVILDQS</sequence>
<keyword evidence="8" id="KW-1185">Reference proteome</keyword>